<sequence>MEDKLLSLEQFLLDNEDFYKIDSILLQPNIFEILKVEKNENRHSNILSWLFNPRANHGLNDFFLRSFLKDIFSRYRHSINTNINFFDIEIIDFDDIEVRREWSRIDIFLLSRKNKLVIIIENKIDSGEHDNQLKRYYNIVDKEFKDYNKLFVYLTREGETPSDEENWYIYSYHSILKLLNMILKYRKNTLNQTTINFINQYKTILRRYIVGNSEIEKICRDIYEKHKQALDLIFQYKPDINLEISEKLKKMIMENSNLILDDSGKSYIRFITKKLDNIVPKEGEGWTTTKRILLLELVNREDKLYLKFLIGPGEDSIREKINKIVKQDTRLFNKANRKMGKKWFTIYKKGFLNKNDYEDTDTQTILDTVSDRVQTFLDNDLIKLESYIINQW</sequence>
<dbReference type="Proteomes" id="UP000621436">
    <property type="component" value="Unassembled WGS sequence"/>
</dbReference>
<dbReference type="AlphaFoldDB" id="A0A931AT95"/>
<gene>
    <name evidence="1" type="ORF">I0Q91_03885</name>
</gene>
<dbReference type="RefSeq" id="WP_270453007.1">
    <property type="nucleotide sequence ID" value="NZ_JADPIE010000002.1"/>
</dbReference>
<organism evidence="1 2">
    <name type="scientific">Halonatronomonas betaini</name>
    <dbReference type="NCBI Taxonomy" id="2778430"/>
    <lineage>
        <taxon>Bacteria</taxon>
        <taxon>Bacillati</taxon>
        <taxon>Bacillota</taxon>
        <taxon>Clostridia</taxon>
        <taxon>Halanaerobiales</taxon>
        <taxon>Halarsenatibacteraceae</taxon>
        <taxon>Halonatronomonas</taxon>
    </lineage>
</organism>
<dbReference type="EMBL" id="JADPIE010000002">
    <property type="protein sequence ID" value="MBF8436209.1"/>
    <property type="molecule type" value="Genomic_DNA"/>
</dbReference>
<dbReference type="InterPro" id="IPR029470">
    <property type="entry name" value="PDDEXK_4"/>
</dbReference>
<protein>
    <submittedName>
        <fullName evidence="1">PD-(D/E)XK nuclease family protein</fullName>
    </submittedName>
</protein>
<keyword evidence="2" id="KW-1185">Reference proteome</keyword>
<evidence type="ECO:0000313" key="1">
    <source>
        <dbReference type="EMBL" id="MBF8436209.1"/>
    </source>
</evidence>
<evidence type="ECO:0000313" key="2">
    <source>
        <dbReference type="Proteomes" id="UP000621436"/>
    </source>
</evidence>
<comment type="caution">
    <text evidence="1">The sequence shown here is derived from an EMBL/GenBank/DDBJ whole genome shotgun (WGS) entry which is preliminary data.</text>
</comment>
<reference evidence="1" key="1">
    <citation type="submission" date="2020-11" db="EMBL/GenBank/DDBJ databases">
        <title>Halonatronomonas betainensis gen. nov., sp. nov. a novel haloalkaliphilic representative of the family Halanaerobiacae capable of betaine degradation.</title>
        <authorList>
            <person name="Boltyanskaya Y."/>
            <person name="Kevbrin V."/>
            <person name="Detkova E."/>
            <person name="Grouzdev D.S."/>
            <person name="Koziaeva V."/>
            <person name="Zhilina T."/>
        </authorList>
    </citation>
    <scope>NUCLEOTIDE SEQUENCE</scope>
    <source>
        <strain evidence="1">Z-7014</strain>
    </source>
</reference>
<accession>A0A931AT95</accession>
<name>A0A931AT95_9FIRM</name>
<proteinExistence type="predicted"/>
<dbReference type="Pfam" id="PF14281">
    <property type="entry name" value="PDDEXK_4"/>
    <property type="match status" value="1"/>
</dbReference>